<gene>
    <name evidence="3" type="ORF">BKA03_001549</name>
</gene>
<evidence type="ECO:0000259" key="2">
    <source>
        <dbReference type="PROSITE" id="PS50937"/>
    </source>
</evidence>
<proteinExistence type="predicted"/>
<dbReference type="InterPro" id="IPR000551">
    <property type="entry name" value="MerR-type_HTH_dom"/>
</dbReference>
<name>A0A7Z0CK77_9MICO</name>
<evidence type="ECO:0000256" key="1">
    <source>
        <dbReference type="ARBA" id="ARBA00023125"/>
    </source>
</evidence>
<sequence length="246" mass="26766">MAEPTPRESLGAAAPQLGHAPRQGHWPHQLSHQPTLRVGDVMGALSHDFPSLTTSKVRFLDTQGLVVPQRTPAGYRLYSAADVERLRYVLRQQRDAYAPLSVIRERLELLDVGAAHEALSLAAVGFERSDVVSIEEAARLTGATADMMALLASEGIVEQSAPGRFDRSDVALLGACVHYLAAGADVRQLRALSRVAQREVEAAEVLSAPLKRQDDYRDATSSRHARLDAAADVFAAFVRRTEVTRP</sequence>
<dbReference type="InterPro" id="IPR009061">
    <property type="entry name" value="DNA-bd_dom_put_sf"/>
</dbReference>
<accession>A0A7Z0CK77</accession>
<dbReference type="RefSeq" id="WP_308477955.1">
    <property type="nucleotide sequence ID" value="NZ_JACBZO010000001.1"/>
</dbReference>
<dbReference type="SUPFAM" id="SSF46955">
    <property type="entry name" value="Putative DNA-binding domain"/>
    <property type="match status" value="1"/>
</dbReference>
<dbReference type="PANTHER" id="PTHR30204">
    <property type="entry name" value="REDOX-CYCLING DRUG-SENSING TRANSCRIPTIONAL ACTIVATOR SOXR"/>
    <property type="match status" value="1"/>
</dbReference>
<evidence type="ECO:0000313" key="3">
    <source>
        <dbReference type="EMBL" id="NYI41430.1"/>
    </source>
</evidence>
<evidence type="ECO:0000313" key="4">
    <source>
        <dbReference type="Proteomes" id="UP000547973"/>
    </source>
</evidence>
<protein>
    <submittedName>
        <fullName evidence="3">DNA-binding transcriptional MerR regulator</fullName>
    </submittedName>
</protein>
<dbReference type="PANTHER" id="PTHR30204:SF89">
    <property type="entry name" value="HTH MERR-TYPE DOMAIN-CONTAINING PROTEIN"/>
    <property type="match status" value="1"/>
</dbReference>
<dbReference type="Proteomes" id="UP000547973">
    <property type="component" value="Unassembled WGS sequence"/>
</dbReference>
<comment type="caution">
    <text evidence="3">The sequence shown here is derived from an EMBL/GenBank/DDBJ whole genome shotgun (WGS) entry which is preliminary data.</text>
</comment>
<keyword evidence="4" id="KW-1185">Reference proteome</keyword>
<keyword evidence="1 3" id="KW-0238">DNA-binding</keyword>
<dbReference type="EMBL" id="JACBZO010000001">
    <property type="protein sequence ID" value="NYI41430.1"/>
    <property type="molecule type" value="Genomic_DNA"/>
</dbReference>
<dbReference type="Gene3D" id="1.10.1660.10">
    <property type="match status" value="1"/>
</dbReference>
<dbReference type="CDD" id="cd00592">
    <property type="entry name" value="HTH_MerR-like"/>
    <property type="match status" value="1"/>
</dbReference>
<dbReference type="Pfam" id="PF13411">
    <property type="entry name" value="MerR_1"/>
    <property type="match status" value="1"/>
</dbReference>
<dbReference type="SMART" id="SM00422">
    <property type="entry name" value="HTH_MERR"/>
    <property type="match status" value="1"/>
</dbReference>
<dbReference type="GO" id="GO:0003700">
    <property type="term" value="F:DNA-binding transcription factor activity"/>
    <property type="evidence" value="ECO:0007669"/>
    <property type="project" value="InterPro"/>
</dbReference>
<dbReference type="GO" id="GO:0003677">
    <property type="term" value="F:DNA binding"/>
    <property type="evidence" value="ECO:0007669"/>
    <property type="project" value="UniProtKB-KW"/>
</dbReference>
<dbReference type="AlphaFoldDB" id="A0A7Z0CK77"/>
<dbReference type="PROSITE" id="PS50937">
    <property type="entry name" value="HTH_MERR_2"/>
    <property type="match status" value="1"/>
</dbReference>
<dbReference type="InterPro" id="IPR047057">
    <property type="entry name" value="MerR_fam"/>
</dbReference>
<reference evidence="3 4" key="1">
    <citation type="submission" date="2020-07" db="EMBL/GenBank/DDBJ databases">
        <title>Sequencing the genomes of 1000 actinobacteria strains.</title>
        <authorList>
            <person name="Klenk H.-P."/>
        </authorList>
    </citation>
    <scope>NUCLEOTIDE SEQUENCE [LARGE SCALE GENOMIC DNA]</scope>
    <source>
        <strain evidence="3 4">DSM 19970</strain>
    </source>
</reference>
<organism evidence="3 4">
    <name type="scientific">Demequina lutea</name>
    <dbReference type="NCBI Taxonomy" id="431489"/>
    <lineage>
        <taxon>Bacteria</taxon>
        <taxon>Bacillati</taxon>
        <taxon>Actinomycetota</taxon>
        <taxon>Actinomycetes</taxon>
        <taxon>Micrococcales</taxon>
        <taxon>Demequinaceae</taxon>
        <taxon>Demequina</taxon>
    </lineage>
</organism>
<feature type="domain" description="HTH merR-type" evidence="2">
    <location>
        <begin position="57"/>
        <end position="109"/>
    </location>
</feature>